<dbReference type="Gene3D" id="3.40.850.10">
    <property type="entry name" value="Kinesin motor domain"/>
    <property type="match status" value="1"/>
</dbReference>
<evidence type="ECO:0000256" key="5">
    <source>
        <dbReference type="SAM" id="MobiDB-lite"/>
    </source>
</evidence>
<dbReference type="SUPFAM" id="SSF52540">
    <property type="entry name" value="P-loop containing nucleoside triphosphate hydrolases"/>
    <property type="match status" value="1"/>
</dbReference>
<keyword evidence="4" id="KW-0493">Microtubule</keyword>
<dbReference type="Proteomes" id="UP001480595">
    <property type="component" value="Unassembled WGS sequence"/>
</dbReference>
<dbReference type="InterPro" id="IPR001752">
    <property type="entry name" value="Kinesin_motor_dom"/>
</dbReference>
<dbReference type="PANTHER" id="PTHR47972:SF28">
    <property type="entry name" value="KINESIN-LIKE PROTEIN KLP-3"/>
    <property type="match status" value="1"/>
</dbReference>
<feature type="compositionally biased region" description="Basic and acidic residues" evidence="5">
    <location>
        <begin position="288"/>
        <end position="340"/>
    </location>
</feature>
<gene>
    <name evidence="7" type="ORF">PG994_011896</name>
</gene>
<feature type="compositionally biased region" description="Low complexity" evidence="5">
    <location>
        <begin position="1"/>
        <end position="19"/>
    </location>
</feature>
<dbReference type="RefSeq" id="XP_066712415.1">
    <property type="nucleotide sequence ID" value="XM_066863305.1"/>
</dbReference>
<dbReference type="SMART" id="SM00129">
    <property type="entry name" value="KISc"/>
    <property type="match status" value="1"/>
</dbReference>
<dbReference type="InterPro" id="IPR019821">
    <property type="entry name" value="Kinesin_motor_CS"/>
</dbReference>
<proteinExistence type="inferred from homology"/>
<evidence type="ECO:0000259" key="6">
    <source>
        <dbReference type="PROSITE" id="PS50067"/>
    </source>
</evidence>
<dbReference type="EMBL" id="JAQQWL010000011">
    <property type="protein sequence ID" value="KAK8050166.1"/>
    <property type="molecule type" value="Genomic_DNA"/>
</dbReference>
<accession>A0ABR1TWB5</accession>
<dbReference type="PRINTS" id="PR00380">
    <property type="entry name" value="KINESINHEAVY"/>
</dbReference>
<evidence type="ECO:0000313" key="7">
    <source>
        <dbReference type="EMBL" id="KAK8050166.1"/>
    </source>
</evidence>
<protein>
    <recommendedName>
        <fullName evidence="4">Kinesin-like protein</fullName>
    </recommendedName>
</protein>
<feature type="domain" description="Kinesin motor" evidence="6">
    <location>
        <begin position="385"/>
        <end position="740"/>
    </location>
</feature>
<feature type="compositionally biased region" description="Low complexity" evidence="5">
    <location>
        <begin position="814"/>
        <end position="828"/>
    </location>
</feature>
<dbReference type="GeneID" id="92096368"/>
<feature type="compositionally biased region" description="Low complexity" evidence="5">
    <location>
        <begin position="241"/>
        <end position="252"/>
    </location>
</feature>
<name>A0ABR1TWB5_9PEZI</name>
<keyword evidence="2 3" id="KW-0067">ATP-binding</keyword>
<feature type="compositionally biased region" description="Basic and acidic residues" evidence="5">
    <location>
        <begin position="265"/>
        <end position="282"/>
    </location>
</feature>
<dbReference type="PROSITE" id="PS50067">
    <property type="entry name" value="KINESIN_MOTOR_2"/>
    <property type="match status" value="1"/>
</dbReference>
<feature type="compositionally biased region" description="Basic and acidic residues" evidence="5">
    <location>
        <begin position="870"/>
        <end position="889"/>
    </location>
</feature>
<sequence>MSGRSQQQSGPSESSGPPGHEACIKAVVTVQDEVKKLAKNHEITQITEELVTAICDYLNDELSFKYGARDMTQKLVELRFQTVVDKMKICSKQHDCVTYLDIVKNVQTQFDERATEFFNRQNEALATRDNRDEEKEQIKFDEWQKWHTYLDAKFAEQRAVITGADATGTDNGAGVGLLRQKPAIIDSRQLSKASVEQLLKEGNLAVKNLLEDAEQKATDIRVLQDQLKRLTEKGTPRTPPRSDTSPATPSSPGRAVVPSSPTSREVNKQLQEAKKGRHEANKLADQADEARKAAVHDREEAEKARDEAKQAQKEAERDAEALRQENADLQEKMRQERKSQESQLQDTDAQMQTLQDAYEGIEEKLGKSLEANAKLYDELCDAKGNLRVVARVRPPLGEAPEEVDDIETRKGELVDQIQYLGIPDPQHQSLLSKQGGEAPPKEYLGQFERVFDASATNADIFDEVKPIIGSTFNGKRACVFAYGQSGSGKTYTLGTAEGPSDTSLEEGGMIPRTMGMLDRWIEDRKNTWKYVVYAQFLEIYSEKVYDLLEQERKAIDVSFAADGSYFADCISVQVTDNVDGLSLLNLNMVDQVLSDAAKKRSVRSTKKNDQSSRSHSVLTLKIEGRHNTKKDKNGNPIKTSGVLNLIDLAGSERFTAGDKASSAEGVKINMSLSTLRKVIGEMADPKSTRTSYRESILTKLLDPCLGKGSKVIMLTMVSPLIRDREETRNTLKFAQVATHAKMQTLRAPNKLSSSPSSSAASSSSATPPSTQIPRTPTANRPTRPSMADNKPPQARSSASHQRPPPPSRIDTSRGSGIPIPSSATSSASPRNLRRTPAAASRFREDAGGHGKQAPPIVQSRISSPPPKPVSFHERIASARGSPGDDDHPPQPKTPTTPGAGHVPKPVGSTLGRSNAVRKPSTASGLHRTPPSKP</sequence>
<feature type="region of interest" description="Disordered" evidence="5">
    <location>
        <begin position="229"/>
        <end position="350"/>
    </location>
</feature>
<evidence type="ECO:0000256" key="3">
    <source>
        <dbReference type="PROSITE-ProRule" id="PRU00283"/>
    </source>
</evidence>
<feature type="compositionally biased region" description="Polar residues" evidence="5">
    <location>
        <begin position="341"/>
        <end position="350"/>
    </location>
</feature>
<comment type="similarity">
    <text evidence="3 4">Belongs to the TRAFAC class myosin-kinesin ATPase superfamily. Kinesin family.</text>
</comment>
<dbReference type="CDD" id="cd00106">
    <property type="entry name" value="KISc"/>
    <property type="match status" value="1"/>
</dbReference>
<feature type="region of interest" description="Disordered" evidence="5">
    <location>
        <begin position="1"/>
        <end position="20"/>
    </location>
</feature>
<dbReference type="PROSITE" id="PS00411">
    <property type="entry name" value="KINESIN_MOTOR_1"/>
    <property type="match status" value="1"/>
</dbReference>
<dbReference type="InterPro" id="IPR027417">
    <property type="entry name" value="P-loop_NTPase"/>
</dbReference>
<organism evidence="7 8">
    <name type="scientific">Apiospora phragmitis</name>
    <dbReference type="NCBI Taxonomy" id="2905665"/>
    <lineage>
        <taxon>Eukaryota</taxon>
        <taxon>Fungi</taxon>
        <taxon>Dikarya</taxon>
        <taxon>Ascomycota</taxon>
        <taxon>Pezizomycotina</taxon>
        <taxon>Sordariomycetes</taxon>
        <taxon>Xylariomycetidae</taxon>
        <taxon>Amphisphaeriales</taxon>
        <taxon>Apiosporaceae</taxon>
        <taxon>Apiospora</taxon>
    </lineage>
</organism>
<dbReference type="PANTHER" id="PTHR47972">
    <property type="entry name" value="KINESIN-LIKE PROTEIN KLP-3"/>
    <property type="match status" value="1"/>
</dbReference>
<comment type="caution">
    <text evidence="7">The sequence shown here is derived from an EMBL/GenBank/DDBJ whole genome shotgun (WGS) entry which is preliminary data.</text>
</comment>
<evidence type="ECO:0000313" key="8">
    <source>
        <dbReference type="Proteomes" id="UP001480595"/>
    </source>
</evidence>
<reference evidence="7 8" key="1">
    <citation type="submission" date="2023-01" db="EMBL/GenBank/DDBJ databases">
        <title>Analysis of 21 Apiospora genomes using comparative genomics revels a genus with tremendous synthesis potential of carbohydrate active enzymes and secondary metabolites.</title>
        <authorList>
            <person name="Sorensen T."/>
        </authorList>
    </citation>
    <scope>NUCLEOTIDE SEQUENCE [LARGE SCALE GENOMIC DNA]</scope>
    <source>
        <strain evidence="7 8">CBS 135458</strain>
    </source>
</reference>
<feature type="binding site" evidence="3">
    <location>
        <begin position="483"/>
        <end position="490"/>
    </location>
    <ligand>
        <name>ATP</name>
        <dbReference type="ChEBI" id="CHEBI:30616"/>
    </ligand>
</feature>
<dbReference type="InterPro" id="IPR027640">
    <property type="entry name" value="Kinesin-like_fam"/>
</dbReference>
<keyword evidence="8" id="KW-1185">Reference proteome</keyword>
<evidence type="ECO:0000256" key="1">
    <source>
        <dbReference type="ARBA" id="ARBA00022741"/>
    </source>
</evidence>
<evidence type="ECO:0000256" key="2">
    <source>
        <dbReference type="ARBA" id="ARBA00022840"/>
    </source>
</evidence>
<dbReference type="Pfam" id="PF00225">
    <property type="entry name" value="Kinesin"/>
    <property type="match status" value="1"/>
</dbReference>
<evidence type="ECO:0000256" key="4">
    <source>
        <dbReference type="RuleBase" id="RU000394"/>
    </source>
</evidence>
<keyword evidence="1 3" id="KW-0547">Nucleotide-binding</keyword>
<feature type="region of interest" description="Disordered" evidence="5">
    <location>
        <begin position="744"/>
        <end position="933"/>
    </location>
</feature>
<dbReference type="InterPro" id="IPR036961">
    <property type="entry name" value="Kinesin_motor_dom_sf"/>
</dbReference>
<keyword evidence="3 4" id="KW-0505">Motor protein</keyword>
<feature type="compositionally biased region" description="Low complexity" evidence="5">
    <location>
        <begin position="752"/>
        <end position="784"/>
    </location>
</feature>